<dbReference type="EMBL" id="QGKX02000996">
    <property type="protein sequence ID" value="KAF3555522.1"/>
    <property type="molecule type" value="Genomic_DNA"/>
</dbReference>
<dbReference type="GO" id="GO:0017070">
    <property type="term" value="F:U6 snRNA binding"/>
    <property type="evidence" value="ECO:0007669"/>
    <property type="project" value="TreeGrafter"/>
</dbReference>
<dbReference type="InterPro" id="IPR043172">
    <property type="entry name" value="Prp8_domainIV_palm"/>
</dbReference>
<organism evidence="2 3">
    <name type="scientific">Brassica cretica</name>
    <name type="common">Mustard</name>
    <dbReference type="NCBI Taxonomy" id="69181"/>
    <lineage>
        <taxon>Eukaryota</taxon>
        <taxon>Viridiplantae</taxon>
        <taxon>Streptophyta</taxon>
        <taxon>Embryophyta</taxon>
        <taxon>Tracheophyta</taxon>
        <taxon>Spermatophyta</taxon>
        <taxon>Magnoliopsida</taxon>
        <taxon>eudicotyledons</taxon>
        <taxon>Gunneridae</taxon>
        <taxon>Pentapetalae</taxon>
        <taxon>rosids</taxon>
        <taxon>malvids</taxon>
        <taxon>Brassicales</taxon>
        <taxon>Brassicaceae</taxon>
        <taxon>Brassiceae</taxon>
        <taxon>Brassica</taxon>
    </lineage>
</organism>
<dbReference type="InterPro" id="IPR043173">
    <property type="entry name" value="Prp8_domainIV_fingers"/>
</dbReference>
<dbReference type="Gene3D" id="1.20.80.40">
    <property type="match status" value="1"/>
</dbReference>
<gene>
    <name evidence="2" type="ORF">F2Q69_00017048</name>
</gene>
<dbReference type="Gene3D" id="3.30.420.230">
    <property type="match status" value="1"/>
</dbReference>
<dbReference type="InterPro" id="IPR027652">
    <property type="entry name" value="PRP8"/>
</dbReference>
<name>A0A8S9QNN8_BRACR</name>
<comment type="caution">
    <text evidence="2">The sequence shown here is derived from an EMBL/GenBank/DDBJ whole genome shotgun (WGS) entry which is preliminary data.</text>
</comment>
<dbReference type="PANTHER" id="PTHR11140">
    <property type="entry name" value="PRE-MRNA SPLICING FACTOR PRP8"/>
    <property type="match status" value="1"/>
</dbReference>
<dbReference type="InterPro" id="IPR021983">
    <property type="entry name" value="PRP8_domainIV"/>
</dbReference>
<proteinExistence type="predicted"/>
<dbReference type="GO" id="GO:0030623">
    <property type="term" value="F:U5 snRNA binding"/>
    <property type="evidence" value="ECO:0007669"/>
    <property type="project" value="TreeGrafter"/>
</dbReference>
<dbReference type="SUPFAM" id="SSF53098">
    <property type="entry name" value="Ribonuclease H-like"/>
    <property type="match status" value="1"/>
</dbReference>
<dbReference type="FunFam" id="3.30.420.230:FF:000003">
    <property type="entry name" value="Pre-mRNA-processing-splicing factor 8"/>
    <property type="match status" value="1"/>
</dbReference>
<protein>
    <recommendedName>
        <fullName evidence="1">PRP8 domain-containing protein</fullName>
    </recommendedName>
</protein>
<accession>A0A8S9QNN8</accession>
<dbReference type="GO" id="GO:0030620">
    <property type="term" value="F:U2 snRNA binding"/>
    <property type="evidence" value="ECO:0007669"/>
    <property type="project" value="TreeGrafter"/>
</dbReference>
<evidence type="ECO:0000259" key="1">
    <source>
        <dbReference type="Pfam" id="PF12134"/>
    </source>
</evidence>
<dbReference type="Pfam" id="PF12134">
    <property type="entry name" value="PRP8_domainIV"/>
    <property type="match status" value="1"/>
</dbReference>
<dbReference type="PANTHER" id="PTHR11140:SF0">
    <property type="entry name" value="PRE-MRNA-PROCESSING-SPLICING FACTOR 8"/>
    <property type="match status" value="1"/>
</dbReference>
<dbReference type="AlphaFoldDB" id="A0A8S9QNN8"/>
<dbReference type="InterPro" id="IPR012337">
    <property type="entry name" value="RNaseH-like_sf"/>
</dbReference>
<reference evidence="2" key="1">
    <citation type="submission" date="2019-12" db="EMBL/GenBank/DDBJ databases">
        <title>Genome sequencing and annotation of Brassica cretica.</title>
        <authorList>
            <person name="Studholme D.J."/>
            <person name="Sarris P."/>
        </authorList>
    </citation>
    <scope>NUCLEOTIDE SEQUENCE</scope>
    <source>
        <strain evidence="2">PFS-109/04</strain>
        <tissue evidence="2">Leaf</tissue>
    </source>
</reference>
<dbReference type="GO" id="GO:0071013">
    <property type="term" value="C:catalytic step 2 spliceosome"/>
    <property type="evidence" value="ECO:0007669"/>
    <property type="project" value="TreeGrafter"/>
</dbReference>
<dbReference type="GO" id="GO:0097157">
    <property type="term" value="F:pre-mRNA intronic binding"/>
    <property type="evidence" value="ECO:0007669"/>
    <property type="project" value="TreeGrafter"/>
</dbReference>
<dbReference type="CDD" id="cd13838">
    <property type="entry name" value="RNase_H_like_Prp8_IV"/>
    <property type="match status" value="1"/>
</dbReference>
<dbReference type="GO" id="GO:0000244">
    <property type="term" value="P:spliceosomal tri-snRNP complex assembly"/>
    <property type="evidence" value="ECO:0007669"/>
    <property type="project" value="TreeGrafter"/>
</dbReference>
<feature type="domain" description="PRP8" evidence="1">
    <location>
        <begin position="36"/>
        <end position="265"/>
    </location>
</feature>
<dbReference type="FunFam" id="1.20.80.40:FF:000001">
    <property type="entry name" value="Pre-mRNA-processing-splicing factor 8"/>
    <property type="match status" value="1"/>
</dbReference>
<dbReference type="Proteomes" id="UP000712600">
    <property type="component" value="Unassembled WGS sequence"/>
</dbReference>
<dbReference type="GO" id="GO:0005682">
    <property type="term" value="C:U5 snRNP"/>
    <property type="evidence" value="ECO:0007669"/>
    <property type="project" value="TreeGrafter"/>
</dbReference>
<evidence type="ECO:0000313" key="2">
    <source>
        <dbReference type="EMBL" id="KAF3555522.1"/>
    </source>
</evidence>
<sequence>MVPSDIVEHWLSNPALYVLRERIRKGLQLYSSEPTEPYLSSQNYGEIFSNQIIWFVDDTNVYRVTIHKTFEGNLTTKPINGAIFIFNPRTGQLFLKVIHTSVWAGQKRLGQLAKWKTAEEVAALVRSLPVEEQPKQVIVTRKGMLDPLEVHLLDFPNIVIKGSELQLPFQACLKIEKFGDLILKATEPQMVLFNIYDDWLKSISSYTAFSRLILILRALHVNNEKAKMLLKPDKSVVTEPHHIWPSLTDDQWMKVEVALRDLILSDYAKKNNVNTSALTQSEIRDIILGAEITPPSQQRQQIAEIEKQVELGEIVRSRNNSISATMNIVETLEIEVLKSSKKHMIVEHLVQFHQQTLLEELVLLRTAVNYCPVRNSDTAMERDSPILAIELDVEEMAKNHKAQ</sequence>
<dbReference type="GO" id="GO:0030619">
    <property type="term" value="F:U1 snRNA binding"/>
    <property type="evidence" value="ECO:0007669"/>
    <property type="project" value="TreeGrafter"/>
</dbReference>
<evidence type="ECO:0000313" key="3">
    <source>
        <dbReference type="Proteomes" id="UP000712600"/>
    </source>
</evidence>